<dbReference type="Proteomes" id="UP000886653">
    <property type="component" value="Unassembled WGS sequence"/>
</dbReference>
<dbReference type="EMBL" id="MU167299">
    <property type="protein sequence ID" value="KAG0144235.1"/>
    <property type="molecule type" value="Genomic_DNA"/>
</dbReference>
<protein>
    <submittedName>
        <fullName evidence="1">Uncharacterized protein</fullName>
    </submittedName>
</protein>
<comment type="caution">
    <text evidence="1">The sequence shown here is derived from an EMBL/GenBank/DDBJ whole genome shotgun (WGS) entry which is preliminary data.</text>
</comment>
<evidence type="ECO:0000313" key="1">
    <source>
        <dbReference type="EMBL" id="KAG0144235.1"/>
    </source>
</evidence>
<name>A0A9P6TA41_9BASI</name>
<organism evidence="1 2">
    <name type="scientific">Cronartium quercuum f. sp. fusiforme G11</name>
    <dbReference type="NCBI Taxonomy" id="708437"/>
    <lineage>
        <taxon>Eukaryota</taxon>
        <taxon>Fungi</taxon>
        <taxon>Dikarya</taxon>
        <taxon>Basidiomycota</taxon>
        <taxon>Pucciniomycotina</taxon>
        <taxon>Pucciniomycetes</taxon>
        <taxon>Pucciniales</taxon>
        <taxon>Coleosporiaceae</taxon>
        <taxon>Cronartium</taxon>
    </lineage>
</organism>
<accession>A0A9P6TA41</accession>
<keyword evidence="2" id="KW-1185">Reference proteome</keyword>
<gene>
    <name evidence="1" type="ORF">CROQUDRAFT_95229</name>
</gene>
<evidence type="ECO:0000313" key="2">
    <source>
        <dbReference type="Proteomes" id="UP000886653"/>
    </source>
</evidence>
<dbReference type="AlphaFoldDB" id="A0A9P6TA41"/>
<reference evidence="1" key="1">
    <citation type="submission" date="2013-11" db="EMBL/GenBank/DDBJ databases">
        <title>Genome sequence of the fusiform rust pathogen reveals effectors for host alternation and coevolution with pine.</title>
        <authorList>
            <consortium name="DOE Joint Genome Institute"/>
            <person name="Smith K."/>
            <person name="Pendleton A."/>
            <person name="Kubisiak T."/>
            <person name="Anderson C."/>
            <person name="Salamov A."/>
            <person name="Aerts A."/>
            <person name="Riley R."/>
            <person name="Clum A."/>
            <person name="Lindquist E."/>
            <person name="Ence D."/>
            <person name="Campbell M."/>
            <person name="Kronenberg Z."/>
            <person name="Feau N."/>
            <person name="Dhillon B."/>
            <person name="Hamelin R."/>
            <person name="Burleigh J."/>
            <person name="Smith J."/>
            <person name="Yandell M."/>
            <person name="Nelson C."/>
            <person name="Grigoriev I."/>
            <person name="Davis J."/>
        </authorList>
    </citation>
    <scope>NUCLEOTIDE SEQUENCE</scope>
    <source>
        <strain evidence="1">G11</strain>
    </source>
</reference>
<proteinExistence type="predicted"/>
<sequence>MIRKYKEMIAEKANATIASHIPKTVISTPTQPQSSSNSNDVPSFYDEAFATFSNVDEDIITLDTAATSHMFGNERFLSKITSIVPSLINVASRNGKIYANFKGTVYLGDLKLSGTTSKNYLDKAV</sequence>